<dbReference type="InterPro" id="IPR008313">
    <property type="entry name" value="GH125"/>
</dbReference>
<comment type="caution">
    <text evidence="3">The sequence shown here is derived from an EMBL/GenBank/DDBJ whole genome shotgun (WGS) entry which is preliminary data.</text>
</comment>
<evidence type="ECO:0000256" key="2">
    <source>
        <dbReference type="SAM" id="SignalP"/>
    </source>
</evidence>
<dbReference type="EMBL" id="JXCE01001079">
    <property type="protein sequence ID" value="KPA35490.1"/>
    <property type="molecule type" value="Genomic_DNA"/>
</dbReference>
<dbReference type="SUPFAM" id="SSF48208">
    <property type="entry name" value="Six-hairpin glycosidases"/>
    <property type="match status" value="1"/>
</dbReference>
<dbReference type="AlphaFoldDB" id="A0A0M9EM16"/>
<dbReference type="GO" id="GO:0003824">
    <property type="term" value="F:catalytic activity"/>
    <property type="evidence" value="ECO:0007669"/>
    <property type="project" value="UniProtKB-ARBA"/>
</dbReference>
<feature type="signal peptide" evidence="2">
    <location>
        <begin position="1"/>
        <end position="21"/>
    </location>
</feature>
<accession>A0A0M9EM16</accession>
<proteinExistence type="predicted"/>
<sequence length="174" mass="19720">MLSSSARQILVVALAHQGVDAESWKDYQPQNRTPSSRPDYVDYSQKPHQPLSSGKLKLPFMRPSEECRTFRSPAVEKVINDKKKPIRNPDVARLFENAFPSMLDTTVKYFDAKENLAFIVAGDYAELVTVNQPDDSQTVFECKYELHSLAGFLTFGRSSYNNTKDASFIDDNCK</sequence>
<keyword evidence="4" id="KW-1185">Reference proteome</keyword>
<gene>
    <name evidence="3" type="ORF">FLAG1_11803</name>
</gene>
<evidence type="ECO:0000256" key="1">
    <source>
        <dbReference type="SAM" id="MobiDB-lite"/>
    </source>
</evidence>
<dbReference type="Gene3D" id="1.50.10.10">
    <property type="match status" value="2"/>
</dbReference>
<protein>
    <submittedName>
        <fullName evidence="3">Uncharacterized protein</fullName>
    </submittedName>
</protein>
<dbReference type="PANTHER" id="PTHR31047:SF1">
    <property type="entry name" value="DUF1237 DOMAIN-CONTAINING PROTEIN"/>
    <property type="match status" value="1"/>
</dbReference>
<reference evidence="3 4" key="1">
    <citation type="submission" date="2015-04" db="EMBL/GenBank/DDBJ databases">
        <title>The draft genome sequence of Fusarium langsethiae, a T-2/HT-2 mycotoxin producer.</title>
        <authorList>
            <person name="Lysoe E."/>
            <person name="Divon H.H."/>
            <person name="Terzi V."/>
            <person name="Orru L."/>
            <person name="Lamontanara A."/>
            <person name="Kolseth A.-K."/>
            <person name="Frandsen R.J."/>
            <person name="Nielsen K."/>
            <person name="Thrane U."/>
        </authorList>
    </citation>
    <scope>NUCLEOTIDE SEQUENCE [LARGE SCALE GENOMIC DNA]</scope>
    <source>
        <strain evidence="3 4">Fl201059</strain>
    </source>
</reference>
<dbReference type="InterPro" id="IPR012341">
    <property type="entry name" value="6hp_glycosidase-like_sf"/>
</dbReference>
<organism evidence="3 4">
    <name type="scientific">Fusarium langsethiae</name>
    <dbReference type="NCBI Taxonomy" id="179993"/>
    <lineage>
        <taxon>Eukaryota</taxon>
        <taxon>Fungi</taxon>
        <taxon>Dikarya</taxon>
        <taxon>Ascomycota</taxon>
        <taxon>Pezizomycotina</taxon>
        <taxon>Sordariomycetes</taxon>
        <taxon>Hypocreomycetidae</taxon>
        <taxon>Hypocreales</taxon>
        <taxon>Nectriaceae</taxon>
        <taxon>Fusarium</taxon>
    </lineage>
</organism>
<feature type="chain" id="PRO_5005834748" evidence="2">
    <location>
        <begin position="22"/>
        <end position="174"/>
    </location>
</feature>
<dbReference type="InterPro" id="IPR008928">
    <property type="entry name" value="6-hairpin_glycosidase_sf"/>
</dbReference>
<evidence type="ECO:0000313" key="4">
    <source>
        <dbReference type="Proteomes" id="UP000037904"/>
    </source>
</evidence>
<name>A0A0M9EM16_FUSLA</name>
<feature type="region of interest" description="Disordered" evidence="1">
    <location>
        <begin position="25"/>
        <end position="55"/>
    </location>
</feature>
<keyword evidence="2" id="KW-0732">Signal</keyword>
<dbReference type="GO" id="GO:0005975">
    <property type="term" value="P:carbohydrate metabolic process"/>
    <property type="evidence" value="ECO:0007669"/>
    <property type="project" value="InterPro"/>
</dbReference>
<dbReference type="Proteomes" id="UP000037904">
    <property type="component" value="Unassembled WGS sequence"/>
</dbReference>
<dbReference type="Pfam" id="PF06824">
    <property type="entry name" value="Glyco_hydro_125"/>
    <property type="match status" value="2"/>
</dbReference>
<evidence type="ECO:0000313" key="3">
    <source>
        <dbReference type="EMBL" id="KPA35490.1"/>
    </source>
</evidence>
<dbReference type="PANTHER" id="PTHR31047">
    <property type="entry name" value="MEIOTICALLY UP-REGULATED GENE 157 PROTEIN"/>
    <property type="match status" value="1"/>
</dbReference>